<evidence type="ECO:0000256" key="7">
    <source>
        <dbReference type="ARBA" id="ARBA00023237"/>
    </source>
</evidence>
<evidence type="ECO:0000256" key="8">
    <source>
        <dbReference type="SAM" id="SignalP"/>
    </source>
</evidence>
<gene>
    <name evidence="9" type="ORF">EV148_10995</name>
</gene>
<keyword evidence="6" id="KW-0472">Membrane</keyword>
<comment type="caution">
    <text evidence="9">The sequence shown here is derived from an EMBL/GenBank/DDBJ whole genome shotgun (WGS) entry which is preliminary data.</text>
</comment>
<evidence type="ECO:0000256" key="6">
    <source>
        <dbReference type="ARBA" id="ARBA00023136"/>
    </source>
</evidence>
<proteinExistence type="inferred from homology"/>
<dbReference type="SUPFAM" id="SSF56954">
    <property type="entry name" value="Outer membrane efflux proteins (OEP)"/>
    <property type="match status" value="1"/>
</dbReference>
<evidence type="ECO:0000256" key="3">
    <source>
        <dbReference type="ARBA" id="ARBA00022448"/>
    </source>
</evidence>
<keyword evidence="10" id="KW-1185">Reference proteome</keyword>
<sequence length="464" mass="50014">MIRFRSLPLALALSLVTGAAHADDLLQVYQEARAADPTLAGAEATKLATDEYVDQARALLLPQIGVNLDFTRSRSGENGVTLVPDPSTPDDPNNLVPVDGLRRTTYTRSTGATLTQSILDISKWTALKASHYTADAGAATYDAAQQQLLINVARAYFDVLSAVDTLKFSEANEKALARQLEQAQQRFEVGLAAITDVNDAKAQHDQAVASVISNQNAVDTAREAVRQLTNKEPGEFKRLREALPLEHPVPDDPAAWVEVALKNNPALKSAALQVDAAEANINTARAGHLPTITGSLSYGRSPSWSDTHYGGLGSVHDFSGDPRWGNTVQLQLNVPIFSGGLTQSRVRQAIYNRDFAQDQYEFNRRQVEAATRNDYRSVIAGASEVEATKAAVVSAQSSVEATQAGYEVGTRTIVDVLISQQTLLQAQSAYSTARHNFVLNGLLLKQAAGVIEVKDLEAINALLE</sequence>
<accession>A0A4R2I1E7</accession>
<dbReference type="Gene3D" id="1.20.1600.10">
    <property type="entry name" value="Outer membrane efflux proteins (OEP)"/>
    <property type="match status" value="1"/>
</dbReference>
<dbReference type="InterPro" id="IPR010130">
    <property type="entry name" value="T1SS_OMP_TolC"/>
</dbReference>
<dbReference type="AlphaFoldDB" id="A0A4R2I1E7"/>
<dbReference type="GO" id="GO:0015288">
    <property type="term" value="F:porin activity"/>
    <property type="evidence" value="ECO:0007669"/>
    <property type="project" value="TreeGrafter"/>
</dbReference>
<dbReference type="RefSeq" id="WP_220485013.1">
    <property type="nucleotide sequence ID" value="NZ_JACGXM010000009.1"/>
</dbReference>
<keyword evidence="7" id="KW-0998">Cell outer membrane</keyword>
<dbReference type="Pfam" id="PF02321">
    <property type="entry name" value="OEP"/>
    <property type="match status" value="2"/>
</dbReference>
<feature type="chain" id="PRO_5020470659" evidence="8">
    <location>
        <begin position="23"/>
        <end position="464"/>
    </location>
</feature>
<dbReference type="NCBIfam" id="TIGR01844">
    <property type="entry name" value="type_I_sec_TolC"/>
    <property type="match status" value="1"/>
</dbReference>
<dbReference type="GO" id="GO:0009279">
    <property type="term" value="C:cell outer membrane"/>
    <property type="evidence" value="ECO:0007669"/>
    <property type="project" value="UniProtKB-SubCell"/>
</dbReference>
<comment type="similarity">
    <text evidence="2">Belongs to the outer membrane factor (OMF) (TC 1.B.17) family.</text>
</comment>
<keyword evidence="4" id="KW-1134">Transmembrane beta strand</keyword>
<evidence type="ECO:0000256" key="5">
    <source>
        <dbReference type="ARBA" id="ARBA00022692"/>
    </source>
</evidence>
<dbReference type="InterPro" id="IPR051906">
    <property type="entry name" value="TolC-like"/>
</dbReference>
<dbReference type="PANTHER" id="PTHR30026">
    <property type="entry name" value="OUTER MEMBRANE PROTEIN TOLC"/>
    <property type="match status" value="1"/>
</dbReference>
<protein>
    <submittedName>
        <fullName evidence="9">Outer membrane protein</fullName>
    </submittedName>
</protein>
<keyword evidence="3" id="KW-0813">Transport</keyword>
<dbReference type="Proteomes" id="UP000294862">
    <property type="component" value="Unassembled WGS sequence"/>
</dbReference>
<name>A0A4R2I1E7_9GAMM</name>
<comment type="subcellular location">
    <subcellularLocation>
        <location evidence="1">Cell outer membrane</location>
    </subcellularLocation>
</comment>
<evidence type="ECO:0000256" key="1">
    <source>
        <dbReference type="ARBA" id="ARBA00004442"/>
    </source>
</evidence>
<evidence type="ECO:0000256" key="4">
    <source>
        <dbReference type="ARBA" id="ARBA00022452"/>
    </source>
</evidence>
<organism evidence="9 10">
    <name type="scientific">Dokdonella fugitiva</name>
    <dbReference type="NCBI Taxonomy" id="328517"/>
    <lineage>
        <taxon>Bacteria</taxon>
        <taxon>Pseudomonadati</taxon>
        <taxon>Pseudomonadota</taxon>
        <taxon>Gammaproteobacteria</taxon>
        <taxon>Lysobacterales</taxon>
        <taxon>Rhodanobacteraceae</taxon>
        <taxon>Dokdonella</taxon>
    </lineage>
</organism>
<evidence type="ECO:0000313" key="9">
    <source>
        <dbReference type="EMBL" id="TCO37742.1"/>
    </source>
</evidence>
<dbReference type="GO" id="GO:0015562">
    <property type="term" value="F:efflux transmembrane transporter activity"/>
    <property type="evidence" value="ECO:0007669"/>
    <property type="project" value="InterPro"/>
</dbReference>
<dbReference type="GO" id="GO:1990281">
    <property type="term" value="C:efflux pump complex"/>
    <property type="evidence" value="ECO:0007669"/>
    <property type="project" value="TreeGrafter"/>
</dbReference>
<keyword evidence="8" id="KW-0732">Signal</keyword>
<dbReference type="EMBL" id="SLWQ01000009">
    <property type="protein sequence ID" value="TCO37742.1"/>
    <property type="molecule type" value="Genomic_DNA"/>
</dbReference>
<dbReference type="InterPro" id="IPR003423">
    <property type="entry name" value="OMP_efflux"/>
</dbReference>
<reference evidence="9 10" key="1">
    <citation type="journal article" date="2015" name="Stand. Genomic Sci.">
        <title>Genomic Encyclopedia of Bacterial and Archaeal Type Strains, Phase III: the genomes of soil and plant-associated and newly described type strains.</title>
        <authorList>
            <person name="Whitman W.B."/>
            <person name="Woyke T."/>
            <person name="Klenk H.P."/>
            <person name="Zhou Y."/>
            <person name="Lilburn T.G."/>
            <person name="Beck B.J."/>
            <person name="De Vos P."/>
            <person name="Vandamme P."/>
            <person name="Eisen J.A."/>
            <person name="Garrity G."/>
            <person name="Hugenholtz P."/>
            <person name="Kyrpides N.C."/>
        </authorList>
    </citation>
    <scope>NUCLEOTIDE SEQUENCE [LARGE SCALE GENOMIC DNA]</scope>
    <source>
        <strain evidence="9 10">A3</strain>
    </source>
</reference>
<feature type="signal peptide" evidence="8">
    <location>
        <begin position="1"/>
        <end position="22"/>
    </location>
</feature>
<dbReference type="PANTHER" id="PTHR30026:SF20">
    <property type="entry name" value="OUTER MEMBRANE PROTEIN TOLC"/>
    <property type="match status" value="1"/>
</dbReference>
<evidence type="ECO:0000256" key="2">
    <source>
        <dbReference type="ARBA" id="ARBA00007613"/>
    </source>
</evidence>
<evidence type="ECO:0000313" key="10">
    <source>
        <dbReference type="Proteomes" id="UP000294862"/>
    </source>
</evidence>
<keyword evidence="5" id="KW-0812">Transmembrane</keyword>